<evidence type="ECO:0000313" key="2">
    <source>
        <dbReference type="EMBL" id="PNQ96912.1"/>
    </source>
</evidence>
<evidence type="ECO:0000313" key="1">
    <source>
        <dbReference type="EMBL" id="AIB13312.1"/>
    </source>
</evidence>
<keyword evidence="1" id="KW-0614">Plasmid</keyword>
<reference evidence="2 4" key="2">
    <citation type="submission" date="2018-01" db="EMBL/GenBank/DDBJ databases">
        <title>Whole genome sequence of Azospirillum brasilense REC3 isolated from strawberry roots.</title>
        <authorList>
            <person name="Fontana C.A."/>
            <person name="Salazar S.M."/>
            <person name="Bassi D."/>
            <person name="Puglisi E."/>
            <person name="Lovaisa N.C."/>
            <person name="Toffoli L.M."/>
            <person name="Pedraza R."/>
            <person name="Cocconcelli P.S."/>
        </authorList>
    </citation>
    <scope>NUCLEOTIDE SEQUENCE [LARGE SCALE GENOMIC DNA]</scope>
    <source>
        <strain evidence="2 4">REC3</strain>
        <plasmid evidence="2">p13unnamed</plasmid>
    </source>
</reference>
<reference evidence="1 3" key="1">
    <citation type="journal article" date="2014" name="Genome Announc.">
        <title>Complete Genome Sequence of the Model Rhizosphere Strain Azospirillum brasilense Az39, Successfully Applied in Agriculture.</title>
        <authorList>
            <person name="Rivera D."/>
            <person name="Revale S."/>
            <person name="Molina R."/>
            <person name="Gualpa J."/>
            <person name="Puente M."/>
            <person name="Maroniche G."/>
            <person name="Paris G."/>
            <person name="Baker D."/>
            <person name="Clavijo B."/>
            <person name="McLay K."/>
            <person name="Spaepen S."/>
            <person name="Perticari A."/>
            <person name="Vazquez M."/>
            <person name="Wisniewski-Dye F."/>
            <person name="Watkins C."/>
            <person name="Martinez-Abarca F."/>
            <person name="Vanderleyden J."/>
            <person name="Cassan F."/>
        </authorList>
    </citation>
    <scope>NUCLEOTIDE SEQUENCE [LARGE SCALE GENOMIC DNA]</scope>
    <source>
        <strain evidence="1 3">Az39</strain>
        <plasmid evidence="1">AbAZ39_p1</plasmid>
    </source>
</reference>
<dbReference type="RefSeq" id="WP_040133837.1">
    <property type="nucleotide sequence ID" value="NZ_CP007794.1"/>
</dbReference>
<evidence type="ECO:0000313" key="3">
    <source>
        <dbReference type="Proteomes" id="UP000027186"/>
    </source>
</evidence>
<evidence type="ECO:0000313" key="4">
    <source>
        <dbReference type="Proteomes" id="UP000236268"/>
    </source>
</evidence>
<sequence length="103" mass="11689">MITAIVRYRLPAAIGREECRAHFLSIAPGFGDVPGLIRKQFIWSETGTAGGVYQWEKREDAQHFYQGPWLDGIRRRYGTDPEIEYFETFAVTDNPGGVVLVPE</sequence>
<organism evidence="1 3">
    <name type="scientific">Azospirillum argentinense</name>
    <dbReference type="NCBI Taxonomy" id="2970906"/>
    <lineage>
        <taxon>Bacteria</taxon>
        <taxon>Pseudomonadati</taxon>
        <taxon>Pseudomonadota</taxon>
        <taxon>Alphaproteobacteria</taxon>
        <taxon>Rhodospirillales</taxon>
        <taxon>Azospirillaceae</taxon>
        <taxon>Azospirillum</taxon>
    </lineage>
</organism>
<dbReference type="Gene3D" id="3.30.70.100">
    <property type="match status" value="1"/>
</dbReference>
<proteinExistence type="predicted"/>
<dbReference type="OrthoDB" id="2065010at2"/>
<name>A0A060DK62_9PROT</name>
<dbReference type="AlphaFoldDB" id="A0A060DK62"/>
<evidence type="ECO:0008006" key="5">
    <source>
        <dbReference type="Google" id="ProtNLM"/>
    </source>
</evidence>
<dbReference type="KEGG" id="abq:ABAZ39_15265"/>
<dbReference type="Proteomes" id="UP000236268">
    <property type="component" value="Unassembled WGS sequence"/>
</dbReference>
<dbReference type="EMBL" id="CP007794">
    <property type="protein sequence ID" value="AIB13312.1"/>
    <property type="molecule type" value="Genomic_DNA"/>
</dbReference>
<dbReference type="EMBL" id="POWG01000024">
    <property type="protein sequence ID" value="PNQ96912.1"/>
    <property type="molecule type" value="Genomic_DNA"/>
</dbReference>
<gene>
    <name evidence="1" type="ORF">ABAZ39_15265</name>
    <name evidence="2" type="ORF">C1S70_20740</name>
</gene>
<dbReference type="InterPro" id="IPR011008">
    <property type="entry name" value="Dimeric_a/b-barrel"/>
</dbReference>
<dbReference type="SUPFAM" id="SSF54909">
    <property type="entry name" value="Dimeric alpha+beta barrel"/>
    <property type="match status" value="1"/>
</dbReference>
<dbReference type="Proteomes" id="UP000027186">
    <property type="component" value="Plasmid AbAZ39_p1"/>
</dbReference>
<accession>A0A060DK62</accession>
<accession>A0A2K1FWI9</accession>
<geneLocation type="plasmid" evidence="1 3">
    <name>AbAZ39_p1</name>
</geneLocation>
<geneLocation type="plasmid" evidence="2">
    <name>p13unnamed</name>
</geneLocation>
<protein>
    <recommendedName>
        <fullName evidence="5">Monooxygenase</fullName>
    </recommendedName>
</protein>